<dbReference type="GO" id="GO:0004497">
    <property type="term" value="F:monooxygenase activity"/>
    <property type="evidence" value="ECO:0007669"/>
    <property type="project" value="UniProtKB-KW"/>
</dbReference>
<dbReference type="SUPFAM" id="SSF48264">
    <property type="entry name" value="Cytochrome P450"/>
    <property type="match status" value="1"/>
</dbReference>
<reference evidence="9 10" key="1">
    <citation type="submission" date="2018-05" db="EMBL/GenBank/DDBJ databases">
        <title>Genomic Encyclopedia of Type Strains, Phase IV (KMG-IV): sequencing the most valuable type-strain genomes for metagenomic binning, comparative biology and taxonomic classification.</title>
        <authorList>
            <person name="Goeker M."/>
        </authorList>
    </citation>
    <scope>NUCLEOTIDE SEQUENCE [LARGE SCALE GENOMIC DNA]</scope>
    <source>
        <strain evidence="9 10">DSM 18773</strain>
    </source>
</reference>
<dbReference type="OrthoDB" id="9789468at2"/>
<evidence type="ECO:0000256" key="7">
    <source>
        <dbReference type="PIRSR" id="PIRSR602401-1"/>
    </source>
</evidence>
<keyword evidence="2 7" id="KW-0349">Heme</keyword>
<keyword evidence="10" id="KW-1185">Reference proteome</keyword>
<evidence type="ECO:0000256" key="8">
    <source>
        <dbReference type="RuleBase" id="RU000461"/>
    </source>
</evidence>
<evidence type="ECO:0000256" key="2">
    <source>
        <dbReference type="ARBA" id="ARBA00022617"/>
    </source>
</evidence>
<evidence type="ECO:0000256" key="1">
    <source>
        <dbReference type="ARBA" id="ARBA00010617"/>
    </source>
</evidence>
<evidence type="ECO:0000313" key="9">
    <source>
        <dbReference type="EMBL" id="PWK13933.1"/>
    </source>
</evidence>
<feature type="binding site" description="axial binding residue" evidence="7">
    <location>
        <position position="392"/>
    </location>
    <ligand>
        <name>heme</name>
        <dbReference type="ChEBI" id="CHEBI:30413"/>
    </ligand>
    <ligandPart>
        <name>Fe</name>
        <dbReference type="ChEBI" id="CHEBI:18248"/>
    </ligandPart>
</feature>
<evidence type="ECO:0000256" key="5">
    <source>
        <dbReference type="ARBA" id="ARBA00023004"/>
    </source>
</evidence>
<dbReference type="InterPro" id="IPR017972">
    <property type="entry name" value="Cyt_P450_CS"/>
</dbReference>
<keyword evidence="6 8" id="KW-0503">Monooxygenase</keyword>
<comment type="similarity">
    <text evidence="1 8">Belongs to the cytochrome P450 family.</text>
</comment>
<keyword evidence="5 7" id="KW-0408">Iron</keyword>
<sequence>MTANTKLVPPGPVERSVLGSLTKFRRNPSHLMVQYWQEHGELYRMRLGPYWVYVPTHPDHVKHVMVDNLRNYSRGKFFKNFERFIGKGLVAIEGDEWAKHRRIIQPTFHRGSVGNFGEIHTAGATELVQRWDEHAAAGETFDAAYELFAMVLSTFGRTFYNMDLSVYAEQFIPGSHEGMLQLIQNVLIPEWVPTAKNREFKSIRNLLDDIVARIVDDHRQGLCGDHDLVSTMLKSYDEGQMTLDQVHDEVLTLLVVGTDTTTAALSWALYCLTMYGEERKRLEEEVDRVLNGRVPTVADLASLPYTMMFLKEVLRLYPPVWILTRDPISDDEIAGYHIPAGSTVMTCPYLVHRNPEFWENPEAFVPERFLPELEEKRHRYAYIPFGAGQHQCVGMHSSLQQMHITMAMIIQKFKVELAPSGSVIPSAGLTMHPADGVRVKLTPRGTTH</sequence>
<gene>
    <name evidence="9" type="ORF">C7459_106213</name>
</gene>
<keyword evidence="4 8" id="KW-0560">Oxidoreductase</keyword>
<dbReference type="InterPro" id="IPR050196">
    <property type="entry name" value="Cytochrome_P450_Monoox"/>
</dbReference>
<dbReference type="Pfam" id="PF00067">
    <property type="entry name" value="p450"/>
    <property type="match status" value="1"/>
</dbReference>
<organism evidence="9 10">
    <name type="scientific">Tumebacillus permanentifrigoris</name>
    <dbReference type="NCBI Taxonomy" id="378543"/>
    <lineage>
        <taxon>Bacteria</taxon>
        <taxon>Bacillati</taxon>
        <taxon>Bacillota</taxon>
        <taxon>Bacilli</taxon>
        <taxon>Bacillales</taxon>
        <taxon>Alicyclobacillaceae</taxon>
        <taxon>Tumebacillus</taxon>
    </lineage>
</organism>
<dbReference type="PROSITE" id="PS00086">
    <property type="entry name" value="CYTOCHROME_P450"/>
    <property type="match status" value="1"/>
</dbReference>
<dbReference type="Gene3D" id="1.10.630.10">
    <property type="entry name" value="Cytochrome P450"/>
    <property type="match status" value="1"/>
</dbReference>
<dbReference type="GO" id="GO:0016705">
    <property type="term" value="F:oxidoreductase activity, acting on paired donors, with incorporation or reduction of molecular oxygen"/>
    <property type="evidence" value="ECO:0007669"/>
    <property type="project" value="InterPro"/>
</dbReference>
<proteinExistence type="inferred from homology"/>
<name>A0A316DCH5_9BACL</name>
<evidence type="ECO:0000256" key="4">
    <source>
        <dbReference type="ARBA" id="ARBA00023002"/>
    </source>
</evidence>
<dbReference type="AlphaFoldDB" id="A0A316DCH5"/>
<evidence type="ECO:0000256" key="3">
    <source>
        <dbReference type="ARBA" id="ARBA00022723"/>
    </source>
</evidence>
<dbReference type="PRINTS" id="PR00385">
    <property type="entry name" value="P450"/>
</dbReference>
<dbReference type="RefSeq" id="WP_109688487.1">
    <property type="nucleotide sequence ID" value="NZ_QGGL01000006.1"/>
</dbReference>
<comment type="caution">
    <text evidence="9">The sequence shown here is derived from an EMBL/GenBank/DDBJ whole genome shotgun (WGS) entry which is preliminary data.</text>
</comment>
<protein>
    <submittedName>
        <fullName evidence="9">Cytochrome P450</fullName>
    </submittedName>
</protein>
<evidence type="ECO:0000313" key="10">
    <source>
        <dbReference type="Proteomes" id="UP000245634"/>
    </source>
</evidence>
<dbReference type="GO" id="GO:0020037">
    <property type="term" value="F:heme binding"/>
    <property type="evidence" value="ECO:0007669"/>
    <property type="project" value="InterPro"/>
</dbReference>
<dbReference type="Proteomes" id="UP000245634">
    <property type="component" value="Unassembled WGS sequence"/>
</dbReference>
<keyword evidence="3 7" id="KW-0479">Metal-binding</keyword>
<dbReference type="CDD" id="cd20620">
    <property type="entry name" value="CYP132-like"/>
    <property type="match status" value="1"/>
</dbReference>
<dbReference type="EMBL" id="QGGL01000006">
    <property type="protein sequence ID" value="PWK13933.1"/>
    <property type="molecule type" value="Genomic_DNA"/>
</dbReference>
<dbReference type="PANTHER" id="PTHR24291">
    <property type="entry name" value="CYTOCHROME P450 FAMILY 4"/>
    <property type="match status" value="1"/>
</dbReference>
<dbReference type="InterPro" id="IPR001128">
    <property type="entry name" value="Cyt_P450"/>
</dbReference>
<evidence type="ECO:0000256" key="6">
    <source>
        <dbReference type="ARBA" id="ARBA00023033"/>
    </source>
</evidence>
<dbReference type="PRINTS" id="PR00463">
    <property type="entry name" value="EP450I"/>
</dbReference>
<dbReference type="InterPro" id="IPR002401">
    <property type="entry name" value="Cyt_P450_E_grp-I"/>
</dbReference>
<dbReference type="InterPro" id="IPR036396">
    <property type="entry name" value="Cyt_P450_sf"/>
</dbReference>
<dbReference type="GO" id="GO:0005506">
    <property type="term" value="F:iron ion binding"/>
    <property type="evidence" value="ECO:0007669"/>
    <property type="project" value="InterPro"/>
</dbReference>
<accession>A0A316DCH5</accession>
<dbReference type="PANTHER" id="PTHR24291:SF50">
    <property type="entry name" value="BIFUNCTIONAL ALBAFLAVENONE MONOOXYGENASE_TERPENE SYNTHASE"/>
    <property type="match status" value="1"/>
</dbReference>
<comment type="cofactor">
    <cofactor evidence="7">
        <name>heme</name>
        <dbReference type="ChEBI" id="CHEBI:30413"/>
    </cofactor>
</comment>